<name>A0A0V1F8J5_TRIPS</name>
<accession>A0A0V1F8J5</accession>
<comment type="caution">
    <text evidence="2">The sequence shown here is derived from an EMBL/GenBank/DDBJ whole genome shotgun (WGS) entry which is preliminary data.</text>
</comment>
<feature type="chain" id="PRO_5006877786" evidence="1">
    <location>
        <begin position="30"/>
        <end position="134"/>
    </location>
</feature>
<evidence type="ECO:0000256" key="1">
    <source>
        <dbReference type="SAM" id="SignalP"/>
    </source>
</evidence>
<reference evidence="2 3" key="1">
    <citation type="submission" date="2015-01" db="EMBL/GenBank/DDBJ databases">
        <title>Evolution of Trichinella species and genotypes.</title>
        <authorList>
            <person name="Korhonen P.K."/>
            <person name="Edoardo P."/>
            <person name="Giuseppe L.R."/>
            <person name="Gasser R.B."/>
        </authorList>
    </citation>
    <scope>NUCLEOTIDE SEQUENCE [LARGE SCALE GENOMIC DNA]</scope>
    <source>
        <strain evidence="2">ISS470</strain>
    </source>
</reference>
<sequence length="134" mass="14673">MKDSTSRAAHSASSMFFGLLISPAGPVQSYDIFGVKQTSSGTPFLPDVKYQDGCLITIPVHTFFGFPIQHDRWLRCSGDPIVLSKTSRSFSTKPGWVVVNGKMYFSPFGSTKVLPFQIFRLTPAIHSGGVLEVL</sequence>
<dbReference type="AlphaFoldDB" id="A0A0V1F8J5"/>
<evidence type="ECO:0000313" key="3">
    <source>
        <dbReference type="Proteomes" id="UP000054995"/>
    </source>
</evidence>
<protein>
    <submittedName>
        <fullName evidence="2">Uncharacterized protein</fullName>
    </submittedName>
</protein>
<keyword evidence="1" id="KW-0732">Signal</keyword>
<evidence type="ECO:0000313" key="2">
    <source>
        <dbReference type="EMBL" id="KRY82470.1"/>
    </source>
</evidence>
<gene>
    <name evidence="2" type="ORF">T4D_16441</name>
</gene>
<dbReference type="Proteomes" id="UP000054995">
    <property type="component" value="Unassembled WGS sequence"/>
</dbReference>
<proteinExistence type="predicted"/>
<dbReference type="EMBL" id="JYDT01000173">
    <property type="protein sequence ID" value="KRY82470.1"/>
    <property type="molecule type" value="Genomic_DNA"/>
</dbReference>
<keyword evidence="3" id="KW-1185">Reference proteome</keyword>
<organism evidence="2 3">
    <name type="scientific">Trichinella pseudospiralis</name>
    <name type="common">Parasitic roundworm</name>
    <dbReference type="NCBI Taxonomy" id="6337"/>
    <lineage>
        <taxon>Eukaryota</taxon>
        <taxon>Metazoa</taxon>
        <taxon>Ecdysozoa</taxon>
        <taxon>Nematoda</taxon>
        <taxon>Enoplea</taxon>
        <taxon>Dorylaimia</taxon>
        <taxon>Trichinellida</taxon>
        <taxon>Trichinellidae</taxon>
        <taxon>Trichinella</taxon>
    </lineage>
</organism>
<feature type="signal peptide" evidence="1">
    <location>
        <begin position="1"/>
        <end position="29"/>
    </location>
</feature>